<dbReference type="AlphaFoldDB" id="A0A6J0JKL7"/>
<feature type="domain" description="TF-B3" evidence="7">
    <location>
        <begin position="146"/>
        <end position="241"/>
    </location>
</feature>
<keyword evidence="4" id="KW-0804">Transcription</keyword>
<feature type="domain" description="TF-B3" evidence="7">
    <location>
        <begin position="354"/>
        <end position="449"/>
    </location>
</feature>
<evidence type="ECO:0000313" key="9">
    <source>
        <dbReference type="RefSeq" id="XP_018436173.1"/>
    </source>
</evidence>
<dbReference type="InterPro" id="IPR039218">
    <property type="entry name" value="REM_fam"/>
</dbReference>
<evidence type="ECO:0000313" key="8">
    <source>
        <dbReference type="Proteomes" id="UP000504610"/>
    </source>
</evidence>
<dbReference type="InterPro" id="IPR003340">
    <property type="entry name" value="B3_DNA-bd"/>
</dbReference>
<dbReference type="Gene3D" id="2.40.330.10">
    <property type="entry name" value="DNA-binding pseudobarrel domain"/>
    <property type="match status" value="4"/>
</dbReference>
<feature type="domain" description="TF-B3" evidence="7">
    <location>
        <begin position="483"/>
        <end position="578"/>
    </location>
</feature>
<protein>
    <submittedName>
        <fullName evidence="9">B3 domain-containing protein REM12-like</fullName>
    </submittedName>
</protein>
<feature type="compositionally biased region" description="Basic and acidic residues" evidence="6">
    <location>
        <begin position="110"/>
        <end position="124"/>
    </location>
</feature>
<dbReference type="SUPFAM" id="SSF101936">
    <property type="entry name" value="DNA-binding pseudobarrel domain"/>
    <property type="match status" value="4"/>
</dbReference>
<dbReference type="PANTHER" id="PTHR31674:SF93">
    <property type="entry name" value="B3 DOMAIN-CONTAINING PROTEIN REM13"/>
    <property type="match status" value="1"/>
</dbReference>
<feature type="domain" description="TF-B3" evidence="7">
    <location>
        <begin position="8"/>
        <end position="100"/>
    </location>
</feature>
<reference evidence="9" key="2">
    <citation type="submission" date="2025-08" db="UniProtKB">
        <authorList>
            <consortium name="RefSeq"/>
        </authorList>
    </citation>
    <scope>IDENTIFICATION</scope>
    <source>
        <tissue evidence="9">Leaf</tissue>
    </source>
</reference>
<dbReference type="OrthoDB" id="1109907at2759"/>
<dbReference type="Proteomes" id="UP000504610">
    <property type="component" value="Chromosome 6"/>
</dbReference>
<keyword evidence="2" id="KW-0805">Transcription regulation</keyword>
<evidence type="ECO:0000256" key="1">
    <source>
        <dbReference type="ARBA" id="ARBA00004123"/>
    </source>
</evidence>
<keyword evidence="3" id="KW-0238">DNA-binding</keyword>
<evidence type="ECO:0000259" key="7">
    <source>
        <dbReference type="PROSITE" id="PS50863"/>
    </source>
</evidence>
<dbReference type="CDD" id="cd10017">
    <property type="entry name" value="B3_DNA"/>
    <property type="match status" value="4"/>
</dbReference>
<dbReference type="KEGG" id="rsz:108808546"/>
<sequence>MAKSTLLRPQFFHKLVPGFHTHLIIPVNFFSKYIEGRSVDNTAQLKSDSSDITWQVKISDRILSDGWREFAVAHSLQTGHLILVRYEGDMVFHVSDCGEIPSNNNDDDDDKHSHPRIDVDDLPNKKRAKTNSNETEADSYSLDNSYFVATVTAFNLLIDTLYLPQHFTSSNGLRKESHKIVLIDGEGGSWTLDLRFNDSSDTFYMNRWRSFCEENGQEAGGNFTFKLVGNGETPVLCFCPTESIGSTRQRDSSEEEEEDTEWESEEEDEPLKETEKKKCDPKRRAVPYSSYSPLIWEDTTPAFSLCCPDQSTSDKDQEEYFKRIKKHSLYIDPGSKEENRSWERDSTPSSQNPLVTIKIRPYILTCNRMRLPQLFVTESNMNKPGMIYLLGKDDRKWMTNLVKERDGRMNLGSGWKVFAEANGFKPGESVTLESIWEDGTPMIRFFRTWSNNSSKANKKESVSTEVVTEPRTRDSSSEIHDRFVTLTLLPEDVKAGVLMLPSQFLKVNGINKLEKITIVAENKMELSGCLLSRGGTVALENGWGEFCEANGVKLGESFTLEFIKKPDKTAHVFKFCSPETNK</sequence>
<evidence type="ECO:0000256" key="2">
    <source>
        <dbReference type="ARBA" id="ARBA00023015"/>
    </source>
</evidence>
<dbReference type="InterPro" id="IPR015300">
    <property type="entry name" value="DNA-bd_pseudobarrel_sf"/>
</dbReference>
<dbReference type="SMART" id="SM01019">
    <property type="entry name" value="B3"/>
    <property type="match status" value="4"/>
</dbReference>
<keyword evidence="8" id="KW-1185">Reference proteome</keyword>
<comment type="subcellular location">
    <subcellularLocation>
        <location evidence="1">Nucleus</location>
    </subcellularLocation>
</comment>
<accession>A0A6J0JKL7</accession>
<dbReference type="PROSITE" id="PS50863">
    <property type="entry name" value="B3"/>
    <property type="match status" value="4"/>
</dbReference>
<dbReference type="Pfam" id="PF02362">
    <property type="entry name" value="B3"/>
    <property type="match status" value="4"/>
</dbReference>
<reference evidence="8" key="1">
    <citation type="journal article" date="2019" name="Database">
        <title>The radish genome database (RadishGD): an integrated information resource for radish genomics.</title>
        <authorList>
            <person name="Yu H.J."/>
            <person name="Baek S."/>
            <person name="Lee Y.J."/>
            <person name="Cho A."/>
            <person name="Mun J.H."/>
        </authorList>
    </citation>
    <scope>NUCLEOTIDE SEQUENCE [LARGE SCALE GENOMIC DNA]</scope>
    <source>
        <strain evidence="8">cv. WK10039</strain>
    </source>
</reference>
<keyword evidence="5" id="KW-0539">Nucleus</keyword>
<feature type="region of interest" description="Disordered" evidence="6">
    <location>
        <begin position="102"/>
        <end position="137"/>
    </location>
</feature>
<evidence type="ECO:0000256" key="4">
    <source>
        <dbReference type="ARBA" id="ARBA00023163"/>
    </source>
</evidence>
<feature type="region of interest" description="Disordered" evidence="6">
    <location>
        <begin position="244"/>
        <end position="279"/>
    </location>
</feature>
<organism evidence="8 9">
    <name type="scientific">Raphanus sativus</name>
    <name type="common">Radish</name>
    <name type="synonym">Raphanus raphanistrum var. sativus</name>
    <dbReference type="NCBI Taxonomy" id="3726"/>
    <lineage>
        <taxon>Eukaryota</taxon>
        <taxon>Viridiplantae</taxon>
        <taxon>Streptophyta</taxon>
        <taxon>Embryophyta</taxon>
        <taxon>Tracheophyta</taxon>
        <taxon>Spermatophyta</taxon>
        <taxon>Magnoliopsida</taxon>
        <taxon>eudicotyledons</taxon>
        <taxon>Gunneridae</taxon>
        <taxon>Pentapetalae</taxon>
        <taxon>rosids</taxon>
        <taxon>malvids</taxon>
        <taxon>Brassicales</taxon>
        <taxon>Brassicaceae</taxon>
        <taxon>Brassiceae</taxon>
        <taxon>Raphanus</taxon>
    </lineage>
</organism>
<gene>
    <name evidence="9" type="primary">LOC108808546</name>
</gene>
<dbReference type="GO" id="GO:0005634">
    <property type="term" value="C:nucleus"/>
    <property type="evidence" value="ECO:0007669"/>
    <property type="project" value="UniProtKB-SubCell"/>
</dbReference>
<dbReference type="GO" id="GO:0003677">
    <property type="term" value="F:DNA binding"/>
    <property type="evidence" value="ECO:0007669"/>
    <property type="project" value="UniProtKB-KW"/>
</dbReference>
<evidence type="ECO:0000256" key="5">
    <source>
        <dbReference type="ARBA" id="ARBA00023242"/>
    </source>
</evidence>
<dbReference type="PANTHER" id="PTHR31674">
    <property type="entry name" value="B3 DOMAIN-CONTAINING PROTEIN REM-LIKE 3-RELATED"/>
    <property type="match status" value="1"/>
</dbReference>
<dbReference type="RefSeq" id="XP_018436173.1">
    <property type="nucleotide sequence ID" value="XM_018580671.2"/>
</dbReference>
<evidence type="ECO:0000256" key="3">
    <source>
        <dbReference type="ARBA" id="ARBA00023125"/>
    </source>
</evidence>
<proteinExistence type="predicted"/>
<dbReference type="GeneID" id="108808546"/>
<name>A0A6J0JKL7_RAPSA</name>
<evidence type="ECO:0000256" key="6">
    <source>
        <dbReference type="SAM" id="MobiDB-lite"/>
    </source>
</evidence>
<feature type="compositionally biased region" description="Acidic residues" evidence="6">
    <location>
        <begin position="253"/>
        <end position="270"/>
    </location>
</feature>